<organism evidence="5 6">
    <name type="scientific">Pyrodictium occultum</name>
    <dbReference type="NCBI Taxonomy" id="2309"/>
    <lineage>
        <taxon>Archaea</taxon>
        <taxon>Thermoproteota</taxon>
        <taxon>Thermoprotei</taxon>
        <taxon>Desulfurococcales</taxon>
        <taxon>Pyrodictiaceae</taxon>
        <taxon>Pyrodictium</taxon>
    </lineage>
</organism>
<dbReference type="Gene3D" id="3.40.50.10380">
    <property type="entry name" value="Malic enzyme, N-terminal domain"/>
    <property type="match status" value="1"/>
</dbReference>
<dbReference type="InterPro" id="IPR012302">
    <property type="entry name" value="Malic_NAD-bd"/>
</dbReference>
<dbReference type="GO" id="GO:0004470">
    <property type="term" value="F:malic enzyme activity"/>
    <property type="evidence" value="ECO:0007669"/>
    <property type="project" value="InterPro"/>
</dbReference>
<dbReference type="EMBL" id="LNTB01000001">
    <property type="protein sequence ID" value="KSW11503.1"/>
    <property type="molecule type" value="Genomic_DNA"/>
</dbReference>
<sequence length="459" mass="50741">MSGERVDWYTISRRLHRLYEGKIEVIPKVPAERQEDYAIWYTPGVAGPAREDAEDPEQTFHNTWRWNTVAVVSDGTRVLGLGSIGPEGALPVMEGKALLFKALGGVDAIPLVHRARDPGKFLELLELVEPSFGGVNLEDIESPKCFYILEEARRRLDIPVWHDDQQGTATVTLAGLINAAKLTGRSLREMRIVLVGVGAANVALYRLLRAYGVPAGNIVAVDSRGVLHPERSDIEELRKKNPWKYRIAIETGGGWRGLRGGGIPEALEGADAVVAASRPGPGVLKPEWIRRMNRDPIVFAEANPVPEIWPWEAKSAGARVVATGRSDLPNQVNNSLAFPSIFRGVLDVRARTITDEMAIAAAEELARFAEERGLREDYIIPSMEEWEVFPRVAAAAAAKAVEQGVARLRLSYEEELERASSIIKATLEKMRLLREAGLIRPLPEDVERAIRGLGRRERG</sequence>
<dbReference type="InterPro" id="IPR051674">
    <property type="entry name" value="Malate_Decarboxylase"/>
</dbReference>
<dbReference type="SUPFAM" id="SSF53223">
    <property type="entry name" value="Aminoacid dehydrogenase-like, N-terminal domain"/>
    <property type="match status" value="1"/>
</dbReference>
<dbReference type="Pfam" id="PF03949">
    <property type="entry name" value="Malic_M"/>
    <property type="match status" value="1"/>
</dbReference>
<accession>A0A0V8RTV8</accession>
<feature type="domain" description="Malic enzyme N-terminal" evidence="4">
    <location>
        <begin position="20"/>
        <end position="153"/>
    </location>
</feature>
<evidence type="ECO:0000313" key="6">
    <source>
        <dbReference type="Proteomes" id="UP000053352"/>
    </source>
</evidence>
<proteinExistence type="inferred from homology"/>
<evidence type="ECO:0000256" key="2">
    <source>
        <dbReference type="ARBA" id="ARBA00023002"/>
    </source>
</evidence>
<protein>
    <submittedName>
        <fullName evidence="5">Malate dehydrogenase</fullName>
    </submittedName>
</protein>
<dbReference type="GO" id="GO:0051287">
    <property type="term" value="F:NAD binding"/>
    <property type="evidence" value="ECO:0007669"/>
    <property type="project" value="InterPro"/>
</dbReference>
<keyword evidence="6" id="KW-1185">Reference proteome</keyword>
<dbReference type="PANTHER" id="PTHR43237">
    <property type="entry name" value="NADP-DEPENDENT MALIC ENZYME"/>
    <property type="match status" value="1"/>
</dbReference>
<dbReference type="SMART" id="SM01274">
    <property type="entry name" value="malic"/>
    <property type="match status" value="1"/>
</dbReference>
<keyword evidence="2" id="KW-0560">Oxidoreductase</keyword>
<dbReference type="Pfam" id="PF00390">
    <property type="entry name" value="malic"/>
    <property type="match status" value="1"/>
</dbReference>
<evidence type="ECO:0000313" key="5">
    <source>
        <dbReference type="EMBL" id="KSW11503.1"/>
    </source>
</evidence>
<dbReference type="InterPro" id="IPR045213">
    <property type="entry name" value="Malic_NAD-bd_bact_type"/>
</dbReference>
<name>A0A0V8RTV8_PYROC</name>
<dbReference type="InterPro" id="IPR012301">
    <property type="entry name" value="Malic_N_dom"/>
</dbReference>
<dbReference type="PANTHER" id="PTHR43237:SF4">
    <property type="entry name" value="NADP-DEPENDENT MALIC ENZYME"/>
    <property type="match status" value="1"/>
</dbReference>
<dbReference type="InterPro" id="IPR036291">
    <property type="entry name" value="NAD(P)-bd_dom_sf"/>
</dbReference>
<comment type="caution">
    <text evidence="5">The sequence shown here is derived from an EMBL/GenBank/DDBJ whole genome shotgun (WGS) entry which is preliminary data.</text>
</comment>
<comment type="similarity">
    <text evidence="1">Belongs to the malic enzymes family.</text>
</comment>
<dbReference type="GO" id="GO:0016616">
    <property type="term" value="F:oxidoreductase activity, acting on the CH-OH group of donors, NAD or NADP as acceptor"/>
    <property type="evidence" value="ECO:0007669"/>
    <property type="project" value="InterPro"/>
</dbReference>
<evidence type="ECO:0000256" key="1">
    <source>
        <dbReference type="ARBA" id="ARBA00008785"/>
    </source>
</evidence>
<dbReference type="AlphaFoldDB" id="A0A0V8RTV8"/>
<dbReference type="CDD" id="cd05311">
    <property type="entry name" value="NAD_bind_2_malic_enz"/>
    <property type="match status" value="1"/>
</dbReference>
<dbReference type="STRING" id="2309.CF15_01280"/>
<dbReference type="SUPFAM" id="SSF51735">
    <property type="entry name" value="NAD(P)-binding Rossmann-fold domains"/>
    <property type="match status" value="1"/>
</dbReference>
<dbReference type="InterPro" id="IPR001891">
    <property type="entry name" value="Malic_OxRdtase"/>
</dbReference>
<dbReference type="InterPro" id="IPR046346">
    <property type="entry name" value="Aminoacid_DH-like_N_sf"/>
</dbReference>
<dbReference type="RefSeq" id="WP_058370179.1">
    <property type="nucleotide sequence ID" value="NZ_LNTB01000001.1"/>
</dbReference>
<evidence type="ECO:0000259" key="4">
    <source>
        <dbReference type="SMART" id="SM01274"/>
    </source>
</evidence>
<evidence type="ECO:0000259" key="3">
    <source>
        <dbReference type="SMART" id="SM00919"/>
    </source>
</evidence>
<dbReference type="Proteomes" id="UP000053352">
    <property type="component" value="Unassembled WGS sequence"/>
</dbReference>
<feature type="domain" description="Malic enzyme NAD-binding" evidence="3">
    <location>
        <begin position="165"/>
        <end position="401"/>
    </location>
</feature>
<dbReference type="PRINTS" id="PR00072">
    <property type="entry name" value="MALOXRDTASE"/>
</dbReference>
<dbReference type="InterPro" id="IPR037062">
    <property type="entry name" value="Malic_N_dom_sf"/>
</dbReference>
<reference evidence="5 6" key="1">
    <citation type="submission" date="2015-11" db="EMBL/GenBank/DDBJ databases">
        <title>Genome sequence of Pyrodictium occultum PL-19, a marine hyperthermophilic archaeon isolated from Volcano, Italy.</title>
        <authorList>
            <person name="Utturkar S."/>
            <person name="Huber H."/>
            <person name="Leptihn S."/>
            <person name="Brown S."/>
            <person name="Stetter K.O."/>
            <person name="Podar M."/>
        </authorList>
    </citation>
    <scope>NUCLEOTIDE SEQUENCE [LARGE SCALE GENOMIC DNA]</scope>
    <source>
        <strain evidence="5 6">PL-19</strain>
    </source>
</reference>
<dbReference type="OrthoDB" id="45556at2157"/>
<dbReference type="Gene3D" id="3.40.50.720">
    <property type="entry name" value="NAD(P)-binding Rossmann-like Domain"/>
    <property type="match status" value="1"/>
</dbReference>
<gene>
    <name evidence="5" type="ORF">CF15_01280</name>
</gene>
<dbReference type="SMART" id="SM00919">
    <property type="entry name" value="Malic_M"/>
    <property type="match status" value="1"/>
</dbReference>